<dbReference type="Gene3D" id="3.90.230.10">
    <property type="entry name" value="Creatinase/methionine aminopeptidase superfamily"/>
    <property type="match status" value="1"/>
</dbReference>
<dbReference type="InterPro" id="IPR036005">
    <property type="entry name" value="Creatinase/aminopeptidase-like"/>
</dbReference>
<reference evidence="3 4" key="1">
    <citation type="submission" date="2022-05" db="EMBL/GenBank/DDBJ databases">
        <title>Genome Sequencing of Bee-Associated Microbes.</title>
        <authorList>
            <person name="Dunlap C."/>
        </authorList>
    </citation>
    <scope>NUCLEOTIDE SEQUENCE [LARGE SCALE GENOMIC DNA]</scope>
    <source>
        <strain evidence="3 4">NRRL B-14421</strain>
    </source>
</reference>
<dbReference type="RefSeq" id="WP_029198138.1">
    <property type="nucleotide sequence ID" value="NZ_JAMDMW010000131.1"/>
</dbReference>
<evidence type="ECO:0000313" key="4">
    <source>
        <dbReference type="Proteomes" id="UP001527099"/>
    </source>
</evidence>
<dbReference type="Proteomes" id="UP001527099">
    <property type="component" value="Unassembled WGS sequence"/>
</dbReference>
<dbReference type="EMBL" id="JAMDMX010000001">
    <property type="protein sequence ID" value="MCY9691339.1"/>
    <property type="molecule type" value="Genomic_DNA"/>
</dbReference>
<sequence>MNMNPSFAINSSLHEIPVEEYMDRVRRTQEEMRKEGYDLIIAWSDSYRMSNVRWLSNYRAFDGIFPYPAIVIVPVKGDPILFVESSLTSIGAASVVKDVRGIRQDLGPVLEEYAASGNVKKVGIAGYKYLALEFWSVIKKSLPDIQIEPTIIIDFLKSIKSENEIRNMKVAGYLADLGIEAIKEAAREGATEKELTKQAYLAMFANGSDTVAFDIMVQTGENSSDFYLARPTDRKLKDGDTLLIDMGCRYNGYASDMARGATFGSVSKEVEAMFDAALEAYETGFKYLRPGLTGEEASYPANEVLAKYGYIHSPGEGRGVGHGLGMDPEEELPILAPGMKSVLQENQTLAYVITLLIPGVGGLRIEDSVVIRKDGAESMTNFSYHNNW</sequence>
<dbReference type="PANTHER" id="PTHR46112:SF2">
    <property type="entry name" value="XAA-PRO AMINOPEPTIDASE P-RELATED"/>
    <property type="match status" value="1"/>
</dbReference>
<proteinExistence type="predicted"/>
<dbReference type="InterPro" id="IPR000587">
    <property type="entry name" value="Creatinase_N"/>
</dbReference>
<name>A0ABT4G593_9BACL</name>
<feature type="domain" description="Creatinase N-terminal" evidence="2">
    <location>
        <begin position="24"/>
        <end position="148"/>
    </location>
</feature>
<protein>
    <submittedName>
        <fullName evidence="3">Xaa-Pro peptidase family protein</fullName>
    </submittedName>
</protein>
<dbReference type="InterPro" id="IPR050659">
    <property type="entry name" value="Peptidase_M24B"/>
</dbReference>
<dbReference type="InterPro" id="IPR000994">
    <property type="entry name" value="Pept_M24"/>
</dbReference>
<organism evidence="3 4">
    <name type="scientific">Paenibacillus alginolyticus</name>
    <dbReference type="NCBI Taxonomy" id="59839"/>
    <lineage>
        <taxon>Bacteria</taxon>
        <taxon>Bacillati</taxon>
        <taxon>Bacillota</taxon>
        <taxon>Bacilli</taxon>
        <taxon>Bacillales</taxon>
        <taxon>Paenibacillaceae</taxon>
        <taxon>Paenibacillus</taxon>
    </lineage>
</organism>
<dbReference type="Gene3D" id="3.40.350.10">
    <property type="entry name" value="Creatinase/prolidase N-terminal domain"/>
    <property type="match status" value="1"/>
</dbReference>
<dbReference type="InterPro" id="IPR029149">
    <property type="entry name" value="Creatin/AminoP/Spt16_N"/>
</dbReference>
<gene>
    <name evidence="3" type="ORF">M5X19_00105</name>
</gene>
<evidence type="ECO:0000259" key="2">
    <source>
        <dbReference type="Pfam" id="PF01321"/>
    </source>
</evidence>
<feature type="domain" description="Peptidase M24" evidence="1">
    <location>
        <begin position="167"/>
        <end position="372"/>
    </location>
</feature>
<dbReference type="SUPFAM" id="SSF55920">
    <property type="entry name" value="Creatinase/aminopeptidase"/>
    <property type="match status" value="1"/>
</dbReference>
<keyword evidence="4" id="KW-1185">Reference proteome</keyword>
<dbReference type="SUPFAM" id="SSF53092">
    <property type="entry name" value="Creatinase/prolidase N-terminal domain"/>
    <property type="match status" value="1"/>
</dbReference>
<dbReference type="Pfam" id="PF00557">
    <property type="entry name" value="Peptidase_M24"/>
    <property type="match status" value="1"/>
</dbReference>
<accession>A0ABT4G593</accession>
<dbReference type="Pfam" id="PF01321">
    <property type="entry name" value="Creatinase_N"/>
    <property type="match status" value="1"/>
</dbReference>
<evidence type="ECO:0000259" key="1">
    <source>
        <dbReference type="Pfam" id="PF00557"/>
    </source>
</evidence>
<comment type="caution">
    <text evidence="3">The sequence shown here is derived from an EMBL/GenBank/DDBJ whole genome shotgun (WGS) entry which is preliminary data.</text>
</comment>
<dbReference type="PANTHER" id="PTHR46112">
    <property type="entry name" value="AMINOPEPTIDASE"/>
    <property type="match status" value="1"/>
</dbReference>
<evidence type="ECO:0000313" key="3">
    <source>
        <dbReference type="EMBL" id="MCY9691339.1"/>
    </source>
</evidence>